<dbReference type="OrthoDB" id="9804482at2"/>
<reference evidence="9 10" key="1">
    <citation type="journal article" date="2015" name="Genome Announc.">
        <title>Expanding the biotechnology potential of lactobacilli through comparative genomics of 213 strains and associated genera.</title>
        <authorList>
            <person name="Sun Z."/>
            <person name="Harris H.M."/>
            <person name="McCann A."/>
            <person name="Guo C."/>
            <person name="Argimon S."/>
            <person name="Zhang W."/>
            <person name="Yang X."/>
            <person name="Jeffery I.B."/>
            <person name="Cooney J.C."/>
            <person name="Kagawa T.F."/>
            <person name="Liu W."/>
            <person name="Song Y."/>
            <person name="Salvetti E."/>
            <person name="Wrobel A."/>
            <person name="Rasinkangas P."/>
            <person name="Parkhill J."/>
            <person name="Rea M.C."/>
            <person name="O'Sullivan O."/>
            <person name="Ritari J."/>
            <person name="Douillard F.P."/>
            <person name="Paul Ross R."/>
            <person name="Yang R."/>
            <person name="Briner A.E."/>
            <person name="Felis G.E."/>
            <person name="de Vos W.M."/>
            <person name="Barrangou R."/>
            <person name="Klaenhammer T.R."/>
            <person name="Caufield P.W."/>
            <person name="Cui Y."/>
            <person name="Zhang H."/>
            <person name="O'Toole P.W."/>
        </authorList>
    </citation>
    <scope>NUCLEOTIDE SEQUENCE [LARGE SCALE GENOMIC DNA]</scope>
    <source>
        <strain evidence="9 10">DSM 16991</strain>
    </source>
</reference>
<feature type="domain" description="MPN" evidence="8">
    <location>
        <begin position="108"/>
        <end position="230"/>
    </location>
</feature>
<dbReference type="InterPro" id="IPR025657">
    <property type="entry name" value="RadC_JAB"/>
</dbReference>
<dbReference type="PANTHER" id="PTHR30471:SF3">
    <property type="entry name" value="UPF0758 PROTEIN YEES-RELATED"/>
    <property type="match status" value="1"/>
</dbReference>
<dbReference type="PROSITE" id="PS01302">
    <property type="entry name" value="UPF0758"/>
    <property type="match status" value="1"/>
</dbReference>
<dbReference type="EMBL" id="AZFW01000032">
    <property type="protein sequence ID" value="KRM28497.1"/>
    <property type="molecule type" value="Genomic_DNA"/>
</dbReference>
<evidence type="ECO:0000256" key="6">
    <source>
        <dbReference type="ARBA" id="ARBA00023049"/>
    </source>
</evidence>
<dbReference type="InterPro" id="IPR046778">
    <property type="entry name" value="UPF0758_N"/>
</dbReference>
<dbReference type="GO" id="GO:0006508">
    <property type="term" value="P:proteolysis"/>
    <property type="evidence" value="ECO:0007669"/>
    <property type="project" value="UniProtKB-KW"/>
</dbReference>
<keyword evidence="6" id="KW-0482">Metalloprotease</keyword>
<accession>A0A0R1XFF2</accession>
<sequence length="230" mass="24900">MNTERTMTMIEPTVTMLPREKASLYGVGALTDRELLALLIGSGSKQLSVFQIAESVIQQYQFLPSLQQASVADLSQHSGIGPARALLIAASSELGRRCAHQLGQRFGTINSVTEAAHFLMDYFAGVTQEEFVAIYLDAKNAVIAQDVLFKGTLTASIAHPREVFAGALRYAAASVLVAHNHPSGDPDPSEQDRLLTERLVSAGQVIGIAVIDHLIIGREEFVSIRSETPW</sequence>
<dbReference type="PROSITE" id="PS50249">
    <property type="entry name" value="MPN"/>
    <property type="match status" value="1"/>
</dbReference>
<evidence type="ECO:0000259" key="8">
    <source>
        <dbReference type="PROSITE" id="PS50249"/>
    </source>
</evidence>
<gene>
    <name evidence="9" type="ORF">FC91_GL001962</name>
</gene>
<comment type="caution">
    <text evidence="9">The sequence shown here is derived from an EMBL/GenBank/DDBJ whole genome shotgun (WGS) entry which is preliminary data.</text>
</comment>
<evidence type="ECO:0000256" key="5">
    <source>
        <dbReference type="ARBA" id="ARBA00022833"/>
    </source>
</evidence>
<keyword evidence="3" id="KW-0479">Metal-binding</keyword>
<dbReference type="InterPro" id="IPR037518">
    <property type="entry name" value="MPN"/>
</dbReference>
<dbReference type="eggNOG" id="COG2003">
    <property type="taxonomic scope" value="Bacteria"/>
</dbReference>
<organism evidence="9 10">
    <name type="scientific">Schleiferilactobacillus harbinensis DSM 16991</name>
    <dbReference type="NCBI Taxonomy" id="1122147"/>
    <lineage>
        <taxon>Bacteria</taxon>
        <taxon>Bacillati</taxon>
        <taxon>Bacillota</taxon>
        <taxon>Bacilli</taxon>
        <taxon>Lactobacillales</taxon>
        <taxon>Lactobacillaceae</taxon>
        <taxon>Schleiferilactobacillus</taxon>
    </lineage>
</organism>
<dbReference type="CDD" id="cd08071">
    <property type="entry name" value="MPN_DUF2466"/>
    <property type="match status" value="1"/>
</dbReference>
<name>A0A0R1XFF2_9LACO</name>
<evidence type="ECO:0000256" key="4">
    <source>
        <dbReference type="ARBA" id="ARBA00022801"/>
    </source>
</evidence>
<dbReference type="NCBIfam" id="NF000642">
    <property type="entry name" value="PRK00024.1"/>
    <property type="match status" value="1"/>
</dbReference>
<dbReference type="AlphaFoldDB" id="A0A0R1XFF2"/>
<evidence type="ECO:0000313" key="9">
    <source>
        <dbReference type="EMBL" id="KRM28497.1"/>
    </source>
</evidence>
<dbReference type="GO" id="GO:0046872">
    <property type="term" value="F:metal ion binding"/>
    <property type="evidence" value="ECO:0007669"/>
    <property type="project" value="UniProtKB-KW"/>
</dbReference>
<comment type="similarity">
    <text evidence="1 7">Belongs to the UPF0758 family.</text>
</comment>
<dbReference type="NCBIfam" id="TIGR00608">
    <property type="entry name" value="radc"/>
    <property type="match status" value="1"/>
</dbReference>
<keyword evidence="2" id="KW-0645">Protease</keyword>
<evidence type="ECO:0000256" key="1">
    <source>
        <dbReference type="ARBA" id="ARBA00010243"/>
    </source>
</evidence>
<dbReference type="Pfam" id="PF20582">
    <property type="entry name" value="UPF0758_N"/>
    <property type="match status" value="1"/>
</dbReference>
<evidence type="ECO:0000256" key="2">
    <source>
        <dbReference type="ARBA" id="ARBA00022670"/>
    </source>
</evidence>
<evidence type="ECO:0000256" key="3">
    <source>
        <dbReference type="ARBA" id="ARBA00022723"/>
    </source>
</evidence>
<protein>
    <submittedName>
        <fullName evidence="9">DNA repair protein (RadC)</fullName>
    </submittedName>
</protein>
<dbReference type="Proteomes" id="UP000050949">
    <property type="component" value="Unassembled WGS sequence"/>
</dbReference>
<dbReference type="PANTHER" id="PTHR30471">
    <property type="entry name" value="DNA REPAIR PROTEIN RADC"/>
    <property type="match status" value="1"/>
</dbReference>
<dbReference type="Pfam" id="PF04002">
    <property type="entry name" value="RadC"/>
    <property type="match status" value="1"/>
</dbReference>
<keyword evidence="4" id="KW-0378">Hydrolase</keyword>
<dbReference type="InterPro" id="IPR020891">
    <property type="entry name" value="UPF0758_CS"/>
</dbReference>
<proteinExistence type="inferred from homology"/>
<dbReference type="RefSeq" id="WP_081674524.1">
    <property type="nucleotide sequence ID" value="NZ_AZFW01000032.1"/>
</dbReference>
<keyword evidence="5" id="KW-0862">Zinc</keyword>
<dbReference type="Gene3D" id="3.40.140.10">
    <property type="entry name" value="Cytidine Deaminase, domain 2"/>
    <property type="match status" value="1"/>
</dbReference>
<evidence type="ECO:0000313" key="10">
    <source>
        <dbReference type="Proteomes" id="UP000050949"/>
    </source>
</evidence>
<evidence type="ECO:0000256" key="7">
    <source>
        <dbReference type="RuleBase" id="RU003797"/>
    </source>
</evidence>
<dbReference type="InterPro" id="IPR001405">
    <property type="entry name" value="UPF0758"/>
</dbReference>
<dbReference type="PATRIC" id="fig|1122147.4.peg.2031"/>
<dbReference type="GO" id="GO:0008237">
    <property type="term" value="F:metallopeptidase activity"/>
    <property type="evidence" value="ECO:0007669"/>
    <property type="project" value="UniProtKB-KW"/>
</dbReference>